<dbReference type="Proteomes" id="UP000033140">
    <property type="component" value="Unassembled WGS sequence"/>
</dbReference>
<gene>
    <name evidence="2" type="ORF">G7K_5790-t1</name>
</gene>
<reference evidence="2 3" key="3">
    <citation type="journal article" date="2015" name="Genome Announc.">
        <title>Draft Genome Sequence of the Archiascomycetous Yeast Saitoella complicata.</title>
        <authorList>
            <person name="Yamauchi K."/>
            <person name="Kondo S."/>
            <person name="Hamamoto M."/>
            <person name="Takahashi Y."/>
            <person name="Ogura Y."/>
            <person name="Hayashi T."/>
            <person name="Nishida H."/>
        </authorList>
    </citation>
    <scope>NUCLEOTIDE SEQUENCE [LARGE SCALE GENOMIC DNA]</scope>
    <source>
        <strain evidence="2 3">NRRL Y-17804</strain>
    </source>
</reference>
<keyword evidence="3" id="KW-1185">Reference proteome</keyword>
<evidence type="ECO:0000313" key="2">
    <source>
        <dbReference type="EMBL" id="GAO51697.1"/>
    </source>
</evidence>
<comment type="caution">
    <text evidence="2">The sequence shown here is derived from an EMBL/GenBank/DDBJ whole genome shotgun (WGS) entry which is preliminary data.</text>
</comment>
<feature type="region of interest" description="Disordered" evidence="1">
    <location>
        <begin position="83"/>
        <end position="106"/>
    </location>
</feature>
<dbReference type="AlphaFoldDB" id="A0A0E9NP89"/>
<organism evidence="2 3">
    <name type="scientific">Saitoella complicata (strain BCRC 22490 / CBS 7301 / JCM 7358 / NBRC 10748 / NRRL Y-17804)</name>
    <dbReference type="NCBI Taxonomy" id="698492"/>
    <lineage>
        <taxon>Eukaryota</taxon>
        <taxon>Fungi</taxon>
        <taxon>Dikarya</taxon>
        <taxon>Ascomycota</taxon>
        <taxon>Taphrinomycotina</taxon>
        <taxon>Taphrinomycotina incertae sedis</taxon>
        <taxon>Saitoella</taxon>
    </lineage>
</organism>
<name>A0A0E9NP89_SAICN</name>
<reference evidence="2 3" key="1">
    <citation type="journal article" date="2011" name="J. Gen. Appl. Microbiol.">
        <title>Draft genome sequencing of the enigmatic yeast Saitoella complicata.</title>
        <authorList>
            <person name="Nishida H."/>
            <person name="Hamamoto M."/>
            <person name="Sugiyama J."/>
        </authorList>
    </citation>
    <scope>NUCLEOTIDE SEQUENCE [LARGE SCALE GENOMIC DNA]</scope>
    <source>
        <strain evidence="2 3">NRRL Y-17804</strain>
    </source>
</reference>
<protein>
    <submittedName>
        <fullName evidence="2">Uncharacterized protein</fullName>
    </submittedName>
</protein>
<evidence type="ECO:0000256" key="1">
    <source>
        <dbReference type="SAM" id="MobiDB-lite"/>
    </source>
</evidence>
<accession>A0A0E9NP89</accession>
<dbReference type="EMBL" id="BACD03000051">
    <property type="protein sequence ID" value="GAO51697.1"/>
    <property type="molecule type" value="Genomic_DNA"/>
</dbReference>
<reference evidence="2 3" key="2">
    <citation type="journal article" date="2014" name="J. Gen. Appl. Microbiol.">
        <title>The early diverging ascomycetous budding yeast Saitoella complicata has three histone deacetylases belonging to the Clr6, Hos2, and Rpd3 lineages.</title>
        <authorList>
            <person name="Nishida H."/>
            <person name="Matsumoto T."/>
            <person name="Kondo S."/>
            <person name="Hamamoto M."/>
            <person name="Yoshikawa H."/>
        </authorList>
    </citation>
    <scope>NUCLEOTIDE SEQUENCE [LARGE SCALE GENOMIC DNA]</scope>
    <source>
        <strain evidence="2 3">NRRL Y-17804</strain>
    </source>
</reference>
<evidence type="ECO:0000313" key="3">
    <source>
        <dbReference type="Proteomes" id="UP000033140"/>
    </source>
</evidence>
<sequence>MIMSEFGDVICNVTLTLPKHNVSGISDLNVLESIRRPSQLEIISITFHKMSAGPSITLSKVLSDLAALHTADPAAAAALASSASTPDAAKAVQPDNADDSTYARAG</sequence>
<proteinExistence type="predicted"/>